<dbReference type="InterPro" id="IPR013424">
    <property type="entry name" value="Ice-binding_C"/>
</dbReference>
<comment type="caution">
    <text evidence="3">The sequence shown here is derived from an EMBL/GenBank/DDBJ whole genome shotgun (WGS) entry which is preliminary data.</text>
</comment>
<feature type="chain" id="PRO_5046665072" evidence="1">
    <location>
        <begin position="29"/>
        <end position="221"/>
    </location>
</feature>
<keyword evidence="4" id="KW-1185">Reference proteome</keyword>
<dbReference type="EMBL" id="JARRAG010000002">
    <property type="protein sequence ID" value="MDG3005620.1"/>
    <property type="molecule type" value="Genomic_DNA"/>
</dbReference>
<evidence type="ECO:0000256" key="1">
    <source>
        <dbReference type="SAM" id="SignalP"/>
    </source>
</evidence>
<feature type="domain" description="Ice-binding protein C-terminal" evidence="2">
    <location>
        <begin position="187"/>
        <end position="212"/>
    </location>
</feature>
<dbReference type="Pfam" id="PF07589">
    <property type="entry name" value="PEP-CTERM"/>
    <property type="match status" value="1"/>
</dbReference>
<evidence type="ECO:0000313" key="3">
    <source>
        <dbReference type="EMBL" id="MDG3005620.1"/>
    </source>
</evidence>
<evidence type="ECO:0000259" key="2">
    <source>
        <dbReference type="Pfam" id="PF07589"/>
    </source>
</evidence>
<keyword evidence="1" id="KW-0732">Signal</keyword>
<proteinExistence type="predicted"/>
<sequence length="221" mass="22376">MLKIFRRTLFSLAPAVLALFLADAPCRAGFVVTTTAVVANQGGTGYFEVLLTNDSAPDRTLSAYSIDIQVGPGVWMTSVDDATSVAAFVFGSEGTGTLSFDPLPANFVNVSDLSTSLDGFVTVAANQTVSLGRIGYSVASNAAPGLVPITFVMGPGTMLLSGSGVSYPSSVLSFAPGTFEVVGSGTAVPEPSSVLLSLSGVGLLAAAGWARRKAPTAAARS</sequence>
<dbReference type="RefSeq" id="WP_277861951.1">
    <property type="nucleotide sequence ID" value="NZ_JARRAG010000002.1"/>
</dbReference>
<name>A0ABT6FE21_9BACT</name>
<organism evidence="3 4">
    <name type="scientific">Paludisphaera mucosa</name>
    <dbReference type="NCBI Taxonomy" id="3030827"/>
    <lineage>
        <taxon>Bacteria</taxon>
        <taxon>Pseudomonadati</taxon>
        <taxon>Planctomycetota</taxon>
        <taxon>Planctomycetia</taxon>
        <taxon>Isosphaerales</taxon>
        <taxon>Isosphaeraceae</taxon>
        <taxon>Paludisphaera</taxon>
    </lineage>
</organism>
<feature type="signal peptide" evidence="1">
    <location>
        <begin position="1"/>
        <end position="28"/>
    </location>
</feature>
<protein>
    <submittedName>
        <fullName evidence="3">PEP-CTERM sorting domain-containing protein</fullName>
    </submittedName>
</protein>
<accession>A0ABT6FE21</accession>
<reference evidence="3 4" key="1">
    <citation type="submission" date="2023-03" db="EMBL/GenBank/DDBJ databases">
        <title>Paludisphaera mucosa sp. nov. a novel planctomycete from northern fen.</title>
        <authorList>
            <person name="Ivanova A."/>
        </authorList>
    </citation>
    <scope>NUCLEOTIDE SEQUENCE [LARGE SCALE GENOMIC DNA]</scope>
    <source>
        <strain evidence="3 4">Pla2</strain>
    </source>
</reference>
<dbReference type="Proteomes" id="UP001216907">
    <property type="component" value="Unassembled WGS sequence"/>
</dbReference>
<gene>
    <name evidence="3" type="ORF">PZE19_17675</name>
</gene>
<evidence type="ECO:0000313" key="4">
    <source>
        <dbReference type="Proteomes" id="UP001216907"/>
    </source>
</evidence>